<name>S7VD25_9BACT</name>
<dbReference type="AlphaFoldDB" id="S7VD25"/>
<evidence type="ECO:0000313" key="2">
    <source>
        <dbReference type="EMBL" id="EPR67881.1"/>
    </source>
</evidence>
<gene>
    <name evidence="2" type="ORF">ADICYQ_2953</name>
</gene>
<dbReference type="STRING" id="641524.ADICYQ_2953"/>
<organism evidence="2 3">
    <name type="scientific">Cyclobacterium qasimii M12-11B</name>
    <dbReference type="NCBI Taxonomy" id="641524"/>
    <lineage>
        <taxon>Bacteria</taxon>
        <taxon>Pseudomonadati</taxon>
        <taxon>Bacteroidota</taxon>
        <taxon>Cytophagia</taxon>
        <taxon>Cytophagales</taxon>
        <taxon>Cyclobacteriaceae</taxon>
        <taxon>Cyclobacterium</taxon>
    </lineage>
</organism>
<dbReference type="EMBL" id="ATNM01000110">
    <property type="protein sequence ID" value="EPR67881.1"/>
    <property type="molecule type" value="Genomic_DNA"/>
</dbReference>
<keyword evidence="1" id="KW-1133">Transmembrane helix</keyword>
<dbReference type="OrthoDB" id="1120468at2"/>
<proteinExistence type="predicted"/>
<evidence type="ECO:0000313" key="3">
    <source>
        <dbReference type="Proteomes" id="UP000014974"/>
    </source>
</evidence>
<dbReference type="RefSeq" id="WP_020888815.1">
    <property type="nucleotide sequence ID" value="NZ_ATNM01000110.1"/>
</dbReference>
<sequence>MSQTLEKIWEDGFLNEKSSLTPKLNDFYNRKSTLLINKLLRSFKVEVWILIPLAFAQFFLTFCWTMTTVLFGVLCVHFLAFSGFMLALSK</sequence>
<keyword evidence="1" id="KW-0472">Membrane</keyword>
<feature type="transmembrane region" description="Helical" evidence="1">
    <location>
        <begin position="68"/>
        <end position="88"/>
    </location>
</feature>
<protein>
    <submittedName>
        <fullName evidence="2">Uncharacterized protein</fullName>
    </submittedName>
</protein>
<comment type="caution">
    <text evidence="2">The sequence shown here is derived from an EMBL/GenBank/DDBJ whole genome shotgun (WGS) entry which is preliminary data.</text>
</comment>
<reference evidence="2 3" key="1">
    <citation type="journal article" date="2013" name="Genome Announc.">
        <title>Draft Genome Sequence of Cyclobacterium qasimii Strain M12-11BT, Isolated from Arctic Marine Sediment.</title>
        <authorList>
            <person name="Shivaji S."/>
            <person name="Ara S."/>
            <person name="Singh A."/>
            <person name="Kumar Pinnaka A."/>
        </authorList>
    </citation>
    <scope>NUCLEOTIDE SEQUENCE [LARGE SCALE GENOMIC DNA]</scope>
    <source>
        <strain evidence="2 3">M12-11B</strain>
    </source>
</reference>
<evidence type="ECO:0000256" key="1">
    <source>
        <dbReference type="SAM" id="Phobius"/>
    </source>
</evidence>
<accession>S7VD25</accession>
<dbReference type="Proteomes" id="UP000014974">
    <property type="component" value="Unassembled WGS sequence"/>
</dbReference>
<feature type="transmembrane region" description="Helical" evidence="1">
    <location>
        <begin position="45"/>
        <end position="62"/>
    </location>
</feature>
<keyword evidence="1" id="KW-0812">Transmembrane</keyword>